<dbReference type="EMBL" id="FNDD01000003">
    <property type="protein sequence ID" value="SDG81648.1"/>
    <property type="molecule type" value="Genomic_DNA"/>
</dbReference>
<dbReference type="Pfam" id="PF00583">
    <property type="entry name" value="Acetyltransf_1"/>
    <property type="match status" value="1"/>
</dbReference>
<dbReference type="PROSITE" id="PS51186">
    <property type="entry name" value="GNAT"/>
    <property type="match status" value="1"/>
</dbReference>
<feature type="domain" description="N-acetyltransferase" evidence="3">
    <location>
        <begin position="3"/>
        <end position="150"/>
    </location>
</feature>
<dbReference type="Proteomes" id="UP000198854">
    <property type="component" value="Unassembled WGS sequence"/>
</dbReference>
<sequence>MEIKVDPITHPQVLELLNQHLQDMNSNSPEESVHALDVSGLQHPSVTFWTLWNNDQLLGCGALKRLDDQHGEIKSMRTATSARKQGIASKLLAHIIEHAKQQGYQRLSLETGSMEFFHPAHRLYQSYGFVECGPFGDYQLDPYSLFMTREV</sequence>
<name>A0A1G7XBQ4_9VIBR</name>
<dbReference type="OrthoDB" id="9803233at2"/>
<reference evidence="5" key="1">
    <citation type="submission" date="2016-10" db="EMBL/GenBank/DDBJ databases">
        <authorList>
            <person name="Varghese N."/>
            <person name="Submissions S."/>
        </authorList>
    </citation>
    <scope>NUCLEOTIDE SEQUENCE [LARGE SCALE GENOMIC DNA]</scope>
    <source>
        <strain evidence="5">CGMCC 1.10228</strain>
    </source>
</reference>
<dbReference type="InterPro" id="IPR016181">
    <property type="entry name" value="Acyl_CoA_acyltransferase"/>
</dbReference>
<dbReference type="GO" id="GO:0016747">
    <property type="term" value="F:acyltransferase activity, transferring groups other than amino-acyl groups"/>
    <property type="evidence" value="ECO:0007669"/>
    <property type="project" value="InterPro"/>
</dbReference>
<dbReference type="AlphaFoldDB" id="A0A1G7XBQ4"/>
<evidence type="ECO:0000259" key="3">
    <source>
        <dbReference type="PROSITE" id="PS51186"/>
    </source>
</evidence>
<keyword evidence="5" id="KW-1185">Reference proteome</keyword>
<dbReference type="SUPFAM" id="SSF55729">
    <property type="entry name" value="Acyl-CoA N-acyltransferases (Nat)"/>
    <property type="match status" value="1"/>
</dbReference>
<evidence type="ECO:0000256" key="2">
    <source>
        <dbReference type="ARBA" id="ARBA00023315"/>
    </source>
</evidence>
<organism evidence="4 5">
    <name type="scientific">Vibrio xiamenensis</name>
    <dbReference type="NCBI Taxonomy" id="861298"/>
    <lineage>
        <taxon>Bacteria</taxon>
        <taxon>Pseudomonadati</taxon>
        <taxon>Pseudomonadota</taxon>
        <taxon>Gammaproteobacteria</taxon>
        <taxon>Vibrionales</taxon>
        <taxon>Vibrionaceae</taxon>
        <taxon>Vibrio</taxon>
    </lineage>
</organism>
<dbReference type="CDD" id="cd04301">
    <property type="entry name" value="NAT_SF"/>
    <property type="match status" value="1"/>
</dbReference>
<dbReference type="Gene3D" id="3.40.630.30">
    <property type="match status" value="1"/>
</dbReference>
<evidence type="ECO:0000313" key="5">
    <source>
        <dbReference type="Proteomes" id="UP000198854"/>
    </source>
</evidence>
<dbReference type="PANTHER" id="PTHR43877:SF5">
    <property type="entry name" value="BLL8307 PROTEIN"/>
    <property type="match status" value="1"/>
</dbReference>
<protein>
    <submittedName>
        <fullName evidence="4">Putative acetyltransferase</fullName>
    </submittedName>
</protein>
<keyword evidence="1 4" id="KW-0808">Transferase</keyword>
<gene>
    <name evidence="4" type="ORF">SAMN04488136_10370</name>
</gene>
<dbReference type="RefSeq" id="WP_093269799.1">
    <property type="nucleotide sequence ID" value="NZ_FNDD01000003.1"/>
</dbReference>
<evidence type="ECO:0000256" key="1">
    <source>
        <dbReference type="ARBA" id="ARBA00022679"/>
    </source>
</evidence>
<keyword evidence="2" id="KW-0012">Acyltransferase</keyword>
<dbReference type="STRING" id="861298.SAMN04488136_10370"/>
<dbReference type="InterPro" id="IPR050832">
    <property type="entry name" value="Bact_Acetyltransf"/>
</dbReference>
<dbReference type="InterPro" id="IPR000182">
    <property type="entry name" value="GNAT_dom"/>
</dbReference>
<dbReference type="PANTHER" id="PTHR43877">
    <property type="entry name" value="AMINOALKYLPHOSPHONATE N-ACETYLTRANSFERASE-RELATED-RELATED"/>
    <property type="match status" value="1"/>
</dbReference>
<proteinExistence type="predicted"/>
<evidence type="ECO:0000313" key="4">
    <source>
        <dbReference type="EMBL" id="SDG81648.1"/>
    </source>
</evidence>
<accession>A0A1G7XBQ4</accession>